<accession>A0A1M7DPU2</accession>
<dbReference type="RefSeq" id="WP_073042958.1">
    <property type="nucleotide sequence ID" value="NZ_FRCJ01000001.1"/>
</dbReference>
<dbReference type="EMBL" id="FRCJ01000001">
    <property type="protein sequence ID" value="SHL81524.1"/>
    <property type="molecule type" value="Genomic_DNA"/>
</dbReference>
<dbReference type="NCBIfam" id="TIGR02436">
    <property type="entry name" value="four helix bundle protein"/>
    <property type="match status" value="1"/>
</dbReference>
<name>A0A1M7DPU2_XYLRU</name>
<dbReference type="Proteomes" id="UP000184280">
    <property type="component" value="Unassembled WGS sequence"/>
</dbReference>
<gene>
    <name evidence="1" type="ORF">SAMN04488494_0807</name>
</gene>
<dbReference type="Pfam" id="PF05635">
    <property type="entry name" value="23S_rRNA_IVP"/>
    <property type="match status" value="1"/>
</dbReference>
<dbReference type="Gene3D" id="1.20.1440.60">
    <property type="entry name" value="23S rRNA-intervening sequence"/>
    <property type="match status" value="1"/>
</dbReference>
<dbReference type="OrthoDB" id="285993at2"/>
<dbReference type="PIRSF" id="PIRSF035652">
    <property type="entry name" value="CHP02436"/>
    <property type="match status" value="1"/>
</dbReference>
<proteinExistence type="predicted"/>
<dbReference type="PANTHER" id="PTHR38471">
    <property type="entry name" value="FOUR HELIX BUNDLE PROTEIN"/>
    <property type="match status" value="1"/>
</dbReference>
<dbReference type="AlphaFoldDB" id="A0A1M7DPU2"/>
<dbReference type="PANTHER" id="PTHR38471:SF2">
    <property type="entry name" value="FOUR HELIX BUNDLE PROTEIN"/>
    <property type="match status" value="1"/>
</dbReference>
<evidence type="ECO:0000313" key="1">
    <source>
        <dbReference type="EMBL" id="SHL81524.1"/>
    </source>
</evidence>
<organism evidence="1 2">
    <name type="scientific">Xylanibacter ruminicola</name>
    <name type="common">Prevotella ruminicola</name>
    <dbReference type="NCBI Taxonomy" id="839"/>
    <lineage>
        <taxon>Bacteria</taxon>
        <taxon>Pseudomonadati</taxon>
        <taxon>Bacteroidota</taxon>
        <taxon>Bacteroidia</taxon>
        <taxon>Bacteroidales</taxon>
        <taxon>Prevotellaceae</taxon>
        <taxon>Xylanibacter</taxon>
    </lineage>
</organism>
<dbReference type="InterPro" id="IPR036583">
    <property type="entry name" value="23S_rRNA_IVS_sf"/>
</dbReference>
<reference evidence="1 2" key="1">
    <citation type="submission" date="2016-11" db="EMBL/GenBank/DDBJ databases">
        <authorList>
            <person name="Jaros S."/>
            <person name="Januszkiewicz K."/>
            <person name="Wedrychowicz H."/>
        </authorList>
    </citation>
    <scope>NUCLEOTIDE SEQUENCE [LARGE SCALE GENOMIC DNA]</scope>
    <source>
        <strain evidence="1 2">BPI-34</strain>
    </source>
</reference>
<evidence type="ECO:0000313" key="2">
    <source>
        <dbReference type="Proteomes" id="UP000184280"/>
    </source>
</evidence>
<dbReference type="InterPro" id="IPR012657">
    <property type="entry name" value="23S_rRNA-intervening_sequence"/>
</dbReference>
<protein>
    <submittedName>
        <fullName evidence="1">Four helix bundle protein</fullName>
    </submittedName>
</protein>
<dbReference type="SUPFAM" id="SSF158446">
    <property type="entry name" value="IVS-encoded protein-like"/>
    <property type="match status" value="1"/>
</dbReference>
<sequence length="119" mass="13702">MKEIVIANLSLNFALRIVKLYNYLCDDKQEYVMSKQLLRSGTSIGANIAESEHAQSKADFVSKLYISLKEANETKYWLTLLYKASYLSDNEYESIMQDLRIIIGTLVNSIKRVKDNPKE</sequence>